<proteinExistence type="predicted"/>
<dbReference type="KEGG" id="gax:Pan161_59870"/>
<evidence type="ECO:0000313" key="2">
    <source>
        <dbReference type="Proteomes" id="UP000316855"/>
    </source>
</evidence>
<reference evidence="1 2" key="1">
    <citation type="submission" date="2019-02" db="EMBL/GenBank/DDBJ databases">
        <title>Deep-cultivation of Planctomycetes and their phenomic and genomic characterization uncovers novel biology.</title>
        <authorList>
            <person name="Wiegand S."/>
            <person name="Jogler M."/>
            <person name="Boedeker C."/>
            <person name="Pinto D."/>
            <person name="Vollmers J."/>
            <person name="Rivas-Marin E."/>
            <person name="Kohn T."/>
            <person name="Peeters S.H."/>
            <person name="Heuer A."/>
            <person name="Rast P."/>
            <person name="Oberbeckmann S."/>
            <person name="Bunk B."/>
            <person name="Jeske O."/>
            <person name="Meyerdierks A."/>
            <person name="Storesund J.E."/>
            <person name="Kallscheuer N."/>
            <person name="Luecker S."/>
            <person name="Lage O.M."/>
            <person name="Pohl T."/>
            <person name="Merkel B.J."/>
            <person name="Hornburger P."/>
            <person name="Mueller R.-W."/>
            <person name="Bruemmer F."/>
            <person name="Labrenz M."/>
            <person name="Spormann A.M."/>
            <person name="Op den Camp H."/>
            <person name="Overmann J."/>
            <person name="Amann R."/>
            <person name="Jetten M.S.M."/>
            <person name="Mascher T."/>
            <person name="Medema M.H."/>
            <person name="Devos D.P."/>
            <person name="Kaster A.-K."/>
            <person name="Ovreas L."/>
            <person name="Rohde M."/>
            <person name="Galperin M.Y."/>
            <person name="Jogler C."/>
        </authorList>
    </citation>
    <scope>NUCLEOTIDE SEQUENCE [LARGE SCALE GENOMIC DNA]</scope>
    <source>
        <strain evidence="1 2">Pan161</strain>
    </source>
</reference>
<dbReference type="AlphaFoldDB" id="A0A517VMQ4"/>
<dbReference type="Proteomes" id="UP000316855">
    <property type="component" value="Chromosome"/>
</dbReference>
<dbReference type="RefSeq" id="WP_145232207.1">
    <property type="nucleotide sequence ID" value="NZ_CP036343.1"/>
</dbReference>
<evidence type="ECO:0000313" key="1">
    <source>
        <dbReference type="EMBL" id="QDT94292.1"/>
    </source>
</evidence>
<name>A0A517VMQ4_9PLAN</name>
<organism evidence="1 2">
    <name type="scientific">Gimesia algae</name>
    <dbReference type="NCBI Taxonomy" id="2527971"/>
    <lineage>
        <taxon>Bacteria</taxon>
        <taxon>Pseudomonadati</taxon>
        <taxon>Planctomycetota</taxon>
        <taxon>Planctomycetia</taxon>
        <taxon>Planctomycetales</taxon>
        <taxon>Planctomycetaceae</taxon>
        <taxon>Gimesia</taxon>
    </lineage>
</organism>
<protein>
    <submittedName>
        <fullName evidence="1">Uncharacterized protein</fullName>
    </submittedName>
</protein>
<accession>A0A517VMQ4</accession>
<gene>
    <name evidence="1" type="ORF">Pan161_59870</name>
</gene>
<sequence>MGRISLDLKDGEGVVVSMSCVIKIKPKKGKGRNRRRCVILFNGHGKVRRIKLERKSDVPE</sequence>
<keyword evidence="2" id="KW-1185">Reference proteome</keyword>
<dbReference type="EMBL" id="CP036343">
    <property type="protein sequence ID" value="QDT94292.1"/>
    <property type="molecule type" value="Genomic_DNA"/>
</dbReference>